<keyword evidence="3" id="KW-0805">Transcription regulation</keyword>
<dbReference type="PROSITE" id="PS51139">
    <property type="entry name" value="GTF2I"/>
    <property type="match status" value="1"/>
</dbReference>
<evidence type="ECO:0000256" key="6">
    <source>
        <dbReference type="ARBA" id="ARBA00023242"/>
    </source>
</evidence>
<dbReference type="GeneID" id="110231675"/>
<evidence type="ECO:0000256" key="2">
    <source>
        <dbReference type="ARBA" id="ARBA00022737"/>
    </source>
</evidence>
<name>A0A913YDS5_EXADI</name>
<evidence type="ECO:0000256" key="4">
    <source>
        <dbReference type="ARBA" id="ARBA00023125"/>
    </source>
</evidence>
<dbReference type="Gene3D" id="3.90.1460.10">
    <property type="entry name" value="GTF2I-like"/>
    <property type="match status" value="1"/>
</dbReference>
<keyword evidence="6" id="KW-0539">Nucleus</keyword>
<dbReference type="GO" id="GO:0005634">
    <property type="term" value="C:nucleus"/>
    <property type="evidence" value="ECO:0007669"/>
    <property type="project" value="UniProtKB-SubCell"/>
</dbReference>
<dbReference type="KEGG" id="epa:110231675"/>
<evidence type="ECO:0000256" key="3">
    <source>
        <dbReference type="ARBA" id="ARBA00023015"/>
    </source>
</evidence>
<comment type="subcellular location">
    <subcellularLocation>
        <location evidence="1">Nucleus</location>
    </subcellularLocation>
</comment>
<dbReference type="Proteomes" id="UP000887567">
    <property type="component" value="Unplaced"/>
</dbReference>
<protein>
    <submittedName>
        <fullName evidence="7">Uncharacterized protein</fullName>
    </submittedName>
</protein>
<dbReference type="InterPro" id="IPR036647">
    <property type="entry name" value="GTF2I-like_rpt_sf"/>
</dbReference>
<dbReference type="InterPro" id="IPR004212">
    <property type="entry name" value="GTF2I"/>
</dbReference>
<evidence type="ECO:0000256" key="1">
    <source>
        <dbReference type="ARBA" id="ARBA00004123"/>
    </source>
</evidence>
<keyword evidence="8" id="KW-1185">Reference proteome</keyword>
<keyword evidence="4" id="KW-0238">DNA-binding</keyword>
<evidence type="ECO:0000313" key="7">
    <source>
        <dbReference type="EnsemblMetazoa" id="XP_028512641.1"/>
    </source>
</evidence>
<keyword evidence="5" id="KW-0804">Transcription</keyword>
<evidence type="ECO:0000313" key="8">
    <source>
        <dbReference type="Proteomes" id="UP000887567"/>
    </source>
</evidence>
<reference evidence="7" key="1">
    <citation type="submission" date="2022-11" db="UniProtKB">
        <authorList>
            <consortium name="EnsemblMetazoa"/>
        </authorList>
    </citation>
    <scope>IDENTIFICATION</scope>
</reference>
<proteinExistence type="predicted"/>
<dbReference type="AlphaFoldDB" id="A0A913YDS5"/>
<sequence>MAERNPLAGRAWKALTEEEREEYKKKSKNMKEIDLNTIEDSQRHKIIRTARLQIMDQLEVLNNLGCHSMLLLVDTADGKIDGLGSEEGLQFLSSNVDIQLKFRQYLACDIKVYSPKDISNLFNQKYSEATGKQNSKVPYQKGNFKVHNLPEGIPFQRPYAYGRKQRSLIMEAKDCIRFEILNDDVQNLHSNEEVSQIVDGEVKTGADGDTNLQPPQISKEDFKVFLKLVDGEVLSAADVERKIGEKDVAVDLVLDQDERLKVQSSPALSLFDGDALRAIEGNMSHSEEEGVVIPVFSDETEQKFWLFYGYISPRSLSRISDDEKVEGLWLDIMAKDESSTKYKLLTKHPDSIDGLNIVKSKIGPLYFCQKLALRKNTIFEMPGGFYNAIMKVINLYWF</sequence>
<dbReference type="EnsemblMetazoa" id="XM_028656840.1">
    <property type="protein sequence ID" value="XP_028512641.1"/>
    <property type="gene ID" value="LOC110231675"/>
</dbReference>
<dbReference type="SUPFAM" id="SSF117773">
    <property type="entry name" value="GTF2I-like repeat"/>
    <property type="match status" value="1"/>
</dbReference>
<dbReference type="GO" id="GO:0003677">
    <property type="term" value="F:DNA binding"/>
    <property type="evidence" value="ECO:0007669"/>
    <property type="project" value="UniProtKB-KW"/>
</dbReference>
<dbReference type="OrthoDB" id="5980237at2759"/>
<keyword evidence="2" id="KW-0677">Repeat</keyword>
<evidence type="ECO:0000256" key="5">
    <source>
        <dbReference type="ARBA" id="ARBA00023163"/>
    </source>
</evidence>
<accession>A0A913YDS5</accession>
<dbReference type="Pfam" id="PF02946">
    <property type="entry name" value="GTF2I"/>
    <property type="match status" value="1"/>
</dbReference>
<organism evidence="7 8">
    <name type="scientific">Exaiptasia diaphana</name>
    <name type="common">Tropical sea anemone</name>
    <name type="synonym">Aiptasia pulchella</name>
    <dbReference type="NCBI Taxonomy" id="2652724"/>
    <lineage>
        <taxon>Eukaryota</taxon>
        <taxon>Metazoa</taxon>
        <taxon>Cnidaria</taxon>
        <taxon>Anthozoa</taxon>
        <taxon>Hexacorallia</taxon>
        <taxon>Actiniaria</taxon>
        <taxon>Aiptasiidae</taxon>
        <taxon>Exaiptasia</taxon>
    </lineage>
</organism>
<dbReference type="RefSeq" id="XP_028512641.1">
    <property type="nucleotide sequence ID" value="XM_028656840.1"/>
</dbReference>